<dbReference type="InterPro" id="IPR011993">
    <property type="entry name" value="PH-like_dom_sf"/>
</dbReference>
<organism evidence="2 3">
    <name type="scientific">Danionella cerebrum</name>
    <dbReference type="NCBI Taxonomy" id="2873325"/>
    <lineage>
        <taxon>Eukaryota</taxon>
        <taxon>Metazoa</taxon>
        <taxon>Chordata</taxon>
        <taxon>Craniata</taxon>
        <taxon>Vertebrata</taxon>
        <taxon>Euteleostomi</taxon>
        <taxon>Actinopterygii</taxon>
        <taxon>Neopterygii</taxon>
        <taxon>Teleostei</taxon>
        <taxon>Ostariophysi</taxon>
        <taxon>Cypriniformes</taxon>
        <taxon>Danionidae</taxon>
        <taxon>Danioninae</taxon>
        <taxon>Danionella</taxon>
    </lineage>
</organism>
<dbReference type="Gene3D" id="2.30.29.30">
    <property type="entry name" value="Pleckstrin-homology domain (PH domain)/Phosphotyrosine-binding domain (PTB)"/>
    <property type="match status" value="1"/>
</dbReference>
<dbReference type="EMBL" id="SRMA01027058">
    <property type="protein sequence ID" value="TRY60342.1"/>
    <property type="molecule type" value="Genomic_DNA"/>
</dbReference>
<dbReference type="InterPro" id="IPR042986">
    <property type="entry name" value="PLEKHS1"/>
</dbReference>
<dbReference type="PANTHER" id="PTHR47014:SF1">
    <property type="entry name" value="PLECKSTRIN HOMOLOGY DOMAIN-CONTAINING FAMILY S MEMBER 1"/>
    <property type="match status" value="1"/>
</dbReference>
<gene>
    <name evidence="2" type="ORF">DNTS_013675</name>
</gene>
<dbReference type="OrthoDB" id="9900190at2759"/>
<dbReference type="Proteomes" id="UP000316079">
    <property type="component" value="Unassembled WGS sequence"/>
</dbReference>
<sequence length="227" mass="26130">MFSETEGIIFRLSQTAFLCSSSSKMAADNFADHNYTYYIHGAEDTVCSGYLYKSPPENYSKNQKSWKRRFFILLRHSNNKYLLNYYKSEENNKPLGHIDLSNVTLMFLNPEMHSLWKWIHNNFRCSSSCVLFLKVPDRDYFLIGENRLTNVNYTSIPQMFGLMKQISDPPQSANDVEQGARWSQPRCDAPEQPLPMVHEPVYVSAAPALKCKETEVVAASDSEETII</sequence>
<evidence type="ECO:0000259" key="1">
    <source>
        <dbReference type="PROSITE" id="PS50003"/>
    </source>
</evidence>
<reference evidence="2 3" key="1">
    <citation type="journal article" date="2019" name="Sci. Data">
        <title>Hybrid genome assembly and annotation of Danionella translucida.</title>
        <authorList>
            <person name="Kadobianskyi M."/>
            <person name="Schulze L."/>
            <person name="Schuelke M."/>
            <person name="Judkewitz B."/>
        </authorList>
    </citation>
    <scope>NUCLEOTIDE SEQUENCE [LARGE SCALE GENOMIC DNA]</scope>
    <source>
        <strain evidence="2 3">Bolton</strain>
    </source>
</reference>
<comment type="caution">
    <text evidence="2">The sequence shown here is derived from an EMBL/GenBank/DDBJ whole genome shotgun (WGS) entry which is preliminary data.</text>
</comment>
<name>A0A553N4I8_9TELE</name>
<dbReference type="PROSITE" id="PS50003">
    <property type="entry name" value="PH_DOMAIN"/>
    <property type="match status" value="1"/>
</dbReference>
<keyword evidence="3" id="KW-1185">Reference proteome</keyword>
<feature type="domain" description="PH" evidence="1">
    <location>
        <begin position="44"/>
        <end position="105"/>
    </location>
</feature>
<evidence type="ECO:0000313" key="3">
    <source>
        <dbReference type="Proteomes" id="UP000316079"/>
    </source>
</evidence>
<dbReference type="InterPro" id="IPR001849">
    <property type="entry name" value="PH_domain"/>
</dbReference>
<dbReference type="Pfam" id="PF00169">
    <property type="entry name" value="PH"/>
    <property type="match status" value="1"/>
</dbReference>
<evidence type="ECO:0000313" key="2">
    <source>
        <dbReference type="EMBL" id="TRY60342.1"/>
    </source>
</evidence>
<dbReference type="AlphaFoldDB" id="A0A553N4I8"/>
<accession>A0A553N4I8</accession>
<protein>
    <recommendedName>
        <fullName evidence="1">PH domain-containing protein</fullName>
    </recommendedName>
</protein>
<dbReference type="SUPFAM" id="SSF50729">
    <property type="entry name" value="PH domain-like"/>
    <property type="match status" value="1"/>
</dbReference>
<proteinExistence type="predicted"/>
<dbReference type="PANTHER" id="PTHR47014">
    <property type="entry name" value="PLECKSTRIN HOMOLOGY DOMAIN-CONTAINING FAMILY S MEMBER 1"/>
    <property type="match status" value="1"/>
</dbReference>